<evidence type="ECO:0000256" key="6">
    <source>
        <dbReference type="SAM" id="Phobius"/>
    </source>
</evidence>
<feature type="domain" description="DUF202" evidence="7">
    <location>
        <begin position="20"/>
        <end position="89"/>
    </location>
</feature>
<evidence type="ECO:0000256" key="5">
    <source>
        <dbReference type="ARBA" id="ARBA00023136"/>
    </source>
</evidence>
<proteinExistence type="predicted"/>
<dbReference type="GO" id="GO:0005886">
    <property type="term" value="C:plasma membrane"/>
    <property type="evidence" value="ECO:0007669"/>
    <property type="project" value="UniProtKB-SubCell"/>
</dbReference>
<organism evidence="8 9">
    <name type="scientific">Peribacillus psychrosaccharolyticus</name>
    <name type="common">Bacillus psychrosaccharolyticus</name>
    <dbReference type="NCBI Taxonomy" id="1407"/>
    <lineage>
        <taxon>Bacteria</taxon>
        <taxon>Bacillati</taxon>
        <taxon>Bacillota</taxon>
        <taxon>Bacilli</taxon>
        <taxon>Bacillales</taxon>
        <taxon>Bacillaceae</taxon>
        <taxon>Peribacillus</taxon>
    </lineage>
</organism>
<gene>
    <name evidence="8" type="ORF">I6J18_00635</name>
</gene>
<keyword evidence="5 6" id="KW-0472">Membrane</keyword>
<keyword evidence="2" id="KW-1003">Cell membrane</keyword>
<evidence type="ECO:0000256" key="4">
    <source>
        <dbReference type="ARBA" id="ARBA00022989"/>
    </source>
</evidence>
<evidence type="ECO:0000256" key="1">
    <source>
        <dbReference type="ARBA" id="ARBA00004651"/>
    </source>
</evidence>
<dbReference type="KEGG" id="ppsr:I6J18_00635"/>
<feature type="transmembrane region" description="Helical" evidence="6">
    <location>
        <begin position="28"/>
        <end position="51"/>
    </location>
</feature>
<feature type="transmembrane region" description="Helical" evidence="6">
    <location>
        <begin position="63"/>
        <end position="85"/>
    </location>
</feature>
<dbReference type="InterPro" id="IPR052053">
    <property type="entry name" value="IM_YidH-like"/>
</dbReference>
<keyword evidence="9" id="KW-1185">Reference proteome</keyword>
<dbReference type="RefSeq" id="WP_040375325.1">
    <property type="nucleotide sequence ID" value="NZ_CP068053.1"/>
</dbReference>
<evidence type="ECO:0000256" key="2">
    <source>
        <dbReference type="ARBA" id="ARBA00022475"/>
    </source>
</evidence>
<feature type="transmembrane region" description="Helical" evidence="6">
    <location>
        <begin position="106"/>
        <end position="130"/>
    </location>
</feature>
<reference evidence="8 9" key="1">
    <citation type="submission" date="2021-01" db="EMBL/GenBank/DDBJ databases">
        <title>FDA dAtabase for Regulatory Grade micrObial Sequences (FDA-ARGOS): Supporting development and validation of Infectious Disease Dx tests.</title>
        <authorList>
            <person name="Nelson B."/>
            <person name="Plummer A."/>
            <person name="Tallon L."/>
            <person name="Sadzewicz L."/>
            <person name="Zhao X."/>
            <person name="Boylan J."/>
            <person name="Ott S."/>
            <person name="Bowen H."/>
            <person name="Vavikolanu K."/>
            <person name="Mehta A."/>
            <person name="Aluvathingal J."/>
            <person name="Nadendla S."/>
            <person name="Myers T."/>
            <person name="Yan Y."/>
            <person name="Sichtig H."/>
        </authorList>
    </citation>
    <scope>NUCLEOTIDE SEQUENCE [LARGE SCALE GENOMIC DNA]</scope>
    <source>
        <strain evidence="8 9">FDAARGOS_1161</strain>
    </source>
</reference>
<dbReference type="AlphaFoldDB" id="A0A974NMP0"/>
<dbReference type="InterPro" id="IPR003807">
    <property type="entry name" value="DUF202"/>
</dbReference>
<dbReference type="PANTHER" id="PTHR34187">
    <property type="entry name" value="FGR18P"/>
    <property type="match status" value="1"/>
</dbReference>
<dbReference type="Proteomes" id="UP000595254">
    <property type="component" value="Chromosome"/>
</dbReference>
<evidence type="ECO:0000313" key="8">
    <source>
        <dbReference type="EMBL" id="QQT00494.1"/>
    </source>
</evidence>
<dbReference type="EMBL" id="CP068053">
    <property type="protein sequence ID" value="QQT00494.1"/>
    <property type="molecule type" value="Genomic_DNA"/>
</dbReference>
<comment type="subcellular location">
    <subcellularLocation>
        <location evidence="1">Cell membrane</location>
        <topology evidence="1">Multi-pass membrane protein</topology>
    </subcellularLocation>
</comment>
<evidence type="ECO:0000256" key="3">
    <source>
        <dbReference type="ARBA" id="ARBA00022692"/>
    </source>
</evidence>
<dbReference type="Pfam" id="PF02656">
    <property type="entry name" value="DUF202"/>
    <property type="match status" value="1"/>
</dbReference>
<accession>A0A974NMP0</accession>
<dbReference type="PANTHER" id="PTHR34187:SF2">
    <property type="entry name" value="DUF202 DOMAIN-CONTAINING PROTEIN"/>
    <property type="match status" value="1"/>
</dbReference>
<keyword evidence="3 6" id="KW-0812">Transmembrane</keyword>
<name>A0A974NMP0_PERPY</name>
<keyword evidence="4 6" id="KW-1133">Transmembrane helix</keyword>
<evidence type="ECO:0000259" key="7">
    <source>
        <dbReference type="Pfam" id="PF02656"/>
    </source>
</evidence>
<sequence length="131" mass="14964">MQKKEQESKNQTKDSTYIQQHLANERTFLAWVSTSITIIGVGFLITNLHFATLTTPHVDLGDMLAKLIGLSSIIVGIITLIFTTFSYFKKGEEINQQTFRFTRITIILLTILMTLIFIVFGAYYLIIWALI</sequence>
<protein>
    <submittedName>
        <fullName evidence="8">DUF202 domain-containing protein</fullName>
    </submittedName>
</protein>
<evidence type="ECO:0000313" key="9">
    <source>
        <dbReference type="Proteomes" id="UP000595254"/>
    </source>
</evidence>